<evidence type="ECO:0000256" key="1">
    <source>
        <dbReference type="ARBA" id="ARBA00022617"/>
    </source>
</evidence>
<protein>
    <recommendedName>
        <fullName evidence="6">Cytochrome b5 heme-binding domain-containing protein</fullName>
    </recommendedName>
</protein>
<evidence type="ECO:0000256" key="4">
    <source>
        <dbReference type="ARBA" id="ARBA00038168"/>
    </source>
</evidence>
<name>A0A7S0A2T7_9DINO</name>
<reference evidence="7" key="1">
    <citation type="submission" date="2021-01" db="EMBL/GenBank/DDBJ databases">
        <authorList>
            <person name="Corre E."/>
            <person name="Pelletier E."/>
            <person name="Niang G."/>
            <person name="Scheremetjew M."/>
            <person name="Finn R."/>
            <person name="Kale V."/>
            <person name="Holt S."/>
            <person name="Cochrane G."/>
            <person name="Meng A."/>
            <person name="Brown T."/>
            <person name="Cohen L."/>
        </authorList>
    </citation>
    <scope>NUCLEOTIDE SEQUENCE</scope>
    <source>
        <strain evidence="7">Pbaha01</strain>
    </source>
</reference>
<dbReference type="InterPro" id="IPR001199">
    <property type="entry name" value="Cyt_B5-like_heme/steroid-bd"/>
</dbReference>
<dbReference type="InterPro" id="IPR018506">
    <property type="entry name" value="Cyt_B5_heme-BS"/>
</dbReference>
<dbReference type="PANTHER" id="PTHR19359">
    <property type="entry name" value="CYTOCHROME B5"/>
    <property type="match status" value="1"/>
</dbReference>
<gene>
    <name evidence="7" type="ORF">PBAH0796_LOCUS6595</name>
</gene>
<evidence type="ECO:0000313" key="7">
    <source>
        <dbReference type="EMBL" id="CAD8351228.1"/>
    </source>
</evidence>
<dbReference type="InterPro" id="IPR050668">
    <property type="entry name" value="Cytochrome_b5"/>
</dbReference>
<keyword evidence="1 5" id="KW-0349">Heme</keyword>
<evidence type="ECO:0000256" key="5">
    <source>
        <dbReference type="RuleBase" id="RU362121"/>
    </source>
</evidence>
<dbReference type="GO" id="GO:0046872">
    <property type="term" value="F:metal ion binding"/>
    <property type="evidence" value="ECO:0007669"/>
    <property type="project" value="UniProtKB-UniRule"/>
</dbReference>
<dbReference type="PRINTS" id="PR00363">
    <property type="entry name" value="CYTOCHROMEB5"/>
</dbReference>
<organism evidence="7">
    <name type="scientific">Pyrodinium bahamense</name>
    <dbReference type="NCBI Taxonomy" id="73915"/>
    <lineage>
        <taxon>Eukaryota</taxon>
        <taxon>Sar</taxon>
        <taxon>Alveolata</taxon>
        <taxon>Dinophyceae</taxon>
        <taxon>Gonyaulacales</taxon>
        <taxon>Pyrocystaceae</taxon>
        <taxon>Pyrodinium</taxon>
    </lineage>
</organism>
<dbReference type="EMBL" id="HBEG01011130">
    <property type="protein sequence ID" value="CAD8351228.1"/>
    <property type="molecule type" value="Transcribed_RNA"/>
</dbReference>
<dbReference type="Pfam" id="PF00173">
    <property type="entry name" value="Cyt-b5"/>
    <property type="match status" value="1"/>
</dbReference>
<dbReference type="PROSITE" id="PS00191">
    <property type="entry name" value="CYTOCHROME_B5_1"/>
    <property type="match status" value="1"/>
</dbReference>
<dbReference type="InterPro" id="IPR036400">
    <property type="entry name" value="Cyt_B5-like_heme/steroid_sf"/>
</dbReference>
<evidence type="ECO:0000259" key="6">
    <source>
        <dbReference type="PROSITE" id="PS50255"/>
    </source>
</evidence>
<dbReference type="AlphaFoldDB" id="A0A7S0A2T7"/>
<dbReference type="GO" id="GO:0020037">
    <property type="term" value="F:heme binding"/>
    <property type="evidence" value="ECO:0007669"/>
    <property type="project" value="UniProtKB-UniRule"/>
</dbReference>
<proteinExistence type="inferred from homology"/>
<dbReference type="Gene3D" id="3.10.120.10">
    <property type="entry name" value="Cytochrome b5-like heme/steroid binding domain"/>
    <property type="match status" value="1"/>
</dbReference>
<evidence type="ECO:0000256" key="3">
    <source>
        <dbReference type="ARBA" id="ARBA00023004"/>
    </source>
</evidence>
<evidence type="ECO:0000256" key="2">
    <source>
        <dbReference type="ARBA" id="ARBA00022723"/>
    </source>
</evidence>
<dbReference type="PROSITE" id="PS50255">
    <property type="entry name" value="CYTOCHROME_B5_2"/>
    <property type="match status" value="1"/>
</dbReference>
<dbReference type="GO" id="GO:0016020">
    <property type="term" value="C:membrane"/>
    <property type="evidence" value="ECO:0007669"/>
    <property type="project" value="TreeGrafter"/>
</dbReference>
<sequence>MEMLKPRNVARIPWSEVEKHASKDDLWLLIDGKVYDVTPFLDIHPGGGHLIVDAAGKDSTALFEMTHGEGLRYSLRLLNQFFIGVCDGAEQACPAVEEKPTPEFLQTLRSITGALHTFDEARATGEAQGILR</sequence>
<comment type="similarity">
    <text evidence="4 5">Belongs to the cytochrome b5 family.</text>
</comment>
<dbReference type="SMART" id="SM01117">
    <property type="entry name" value="Cyt-b5"/>
    <property type="match status" value="1"/>
</dbReference>
<accession>A0A7S0A2T7</accession>
<keyword evidence="2 5" id="KW-0479">Metal-binding</keyword>
<keyword evidence="3 5" id="KW-0408">Iron</keyword>
<feature type="domain" description="Cytochrome b5 heme-binding" evidence="6">
    <location>
        <begin position="9"/>
        <end position="87"/>
    </location>
</feature>
<dbReference type="SUPFAM" id="SSF55856">
    <property type="entry name" value="Cytochrome b5-like heme/steroid binding domain"/>
    <property type="match status" value="1"/>
</dbReference>